<name>A0AAV5WRD3_9BILA</name>
<dbReference type="Proteomes" id="UP001432322">
    <property type="component" value="Unassembled WGS sequence"/>
</dbReference>
<comment type="caution">
    <text evidence="2">The sequence shown here is derived from an EMBL/GenBank/DDBJ whole genome shotgun (WGS) entry which is preliminary data.</text>
</comment>
<evidence type="ECO:0000313" key="2">
    <source>
        <dbReference type="EMBL" id="GMT34714.1"/>
    </source>
</evidence>
<sequence length="117" mass="13439">SGRDLPMQQANRRPQCGSYARVGPTIHHSCAHSSLRSVPSRARDNNYQGIRNRRPIRSSSHLRAAYGRDRLFEEAERHHQICGIQNLAPSSAKKDRVQVLRNRYESQPLIFTTRFST</sequence>
<dbReference type="AlphaFoldDB" id="A0AAV5WRD3"/>
<evidence type="ECO:0000313" key="3">
    <source>
        <dbReference type="Proteomes" id="UP001432322"/>
    </source>
</evidence>
<feature type="region of interest" description="Disordered" evidence="1">
    <location>
        <begin position="31"/>
        <end position="55"/>
    </location>
</feature>
<protein>
    <submittedName>
        <fullName evidence="2">Uncharacterized protein</fullName>
    </submittedName>
</protein>
<feature type="non-terminal residue" evidence="2">
    <location>
        <position position="1"/>
    </location>
</feature>
<accession>A0AAV5WRD3</accession>
<dbReference type="EMBL" id="BTSY01000006">
    <property type="protein sequence ID" value="GMT34714.1"/>
    <property type="molecule type" value="Genomic_DNA"/>
</dbReference>
<keyword evidence="3" id="KW-1185">Reference proteome</keyword>
<proteinExistence type="predicted"/>
<organism evidence="2 3">
    <name type="scientific">Pristionchus fissidentatus</name>
    <dbReference type="NCBI Taxonomy" id="1538716"/>
    <lineage>
        <taxon>Eukaryota</taxon>
        <taxon>Metazoa</taxon>
        <taxon>Ecdysozoa</taxon>
        <taxon>Nematoda</taxon>
        <taxon>Chromadorea</taxon>
        <taxon>Rhabditida</taxon>
        <taxon>Rhabditina</taxon>
        <taxon>Diplogasteromorpha</taxon>
        <taxon>Diplogasteroidea</taxon>
        <taxon>Neodiplogasteridae</taxon>
        <taxon>Pristionchus</taxon>
    </lineage>
</organism>
<reference evidence="2" key="1">
    <citation type="submission" date="2023-10" db="EMBL/GenBank/DDBJ databases">
        <title>Genome assembly of Pristionchus species.</title>
        <authorList>
            <person name="Yoshida K."/>
            <person name="Sommer R.J."/>
        </authorList>
    </citation>
    <scope>NUCLEOTIDE SEQUENCE</scope>
    <source>
        <strain evidence="2">RS5133</strain>
    </source>
</reference>
<gene>
    <name evidence="2" type="ORF">PFISCL1PPCAC_26011</name>
</gene>
<evidence type="ECO:0000256" key="1">
    <source>
        <dbReference type="SAM" id="MobiDB-lite"/>
    </source>
</evidence>